<evidence type="ECO:0000313" key="1">
    <source>
        <dbReference type="EMBL" id="UOX32619.1"/>
    </source>
</evidence>
<accession>A0ABY4HMD8</accession>
<reference evidence="1" key="1">
    <citation type="submission" date="2021-12" db="EMBL/GenBank/DDBJ databases">
        <authorList>
            <person name="Cha I.-T."/>
            <person name="Lee K.-E."/>
            <person name="Park S.-J."/>
        </authorList>
    </citation>
    <scope>NUCLEOTIDE SEQUENCE</scope>
    <source>
        <strain evidence="1">YSM-43</strain>
    </source>
</reference>
<organism evidence="1 2">
    <name type="scientific">Flavobacterium sediminilitoris</name>
    <dbReference type="NCBI Taxonomy" id="2024526"/>
    <lineage>
        <taxon>Bacteria</taxon>
        <taxon>Pseudomonadati</taxon>
        <taxon>Bacteroidota</taxon>
        <taxon>Flavobacteriia</taxon>
        <taxon>Flavobacteriales</taxon>
        <taxon>Flavobacteriaceae</taxon>
        <taxon>Flavobacterium</taxon>
    </lineage>
</organism>
<sequence>MKKSLLLILFILVFQSCSKSNKVENVEHAFYYWKSDNWRLSENEKKIIDSQNVSKLYVKFFEVEHNDLMGNIPVSKNNLSIYSKENYSIIPCVYIRNEVFLKSKKEELDILADNIIFLINKKKEEHLRDVEEINEIQMDCDWTLKSKENYFYFLTKLKQIYKKKISCTLRLYPYKYPEKMGIPPVDKATLMCYNLINPLEDKSKNSILDTNELSKYLNKNRKYPLHLDIALPVYSWMQLFQNNEFTKVIYTDFEKIKPILKPVKPLWFEVTKDITIADVYLRIGDKIKYDEITAKEIKKAIEIIKKNVNFDKQTTISLFHLDEEQLKQYSNEEISSFYSLFTE</sequence>
<dbReference type="EMBL" id="CP090145">
    <property type="protein sequence ID" value="UOX32619.1"/>
    <property type="molecule type" value="Genomic_DNA"/>
</dbReference>
<dbReference type="Proteomes" id="UP000830454">
    <property type="component" value="Chromosome"/>
</dbReference>
<gene>
    <name evidence="1" type="ORF">LXD69_11250</name>
</gene>
<dbReference type="PROSITE" id="PS51257">
    <property type="entry name" value="PROKAR_LIPOPROTEIN"/>
    <property type="match status" value="1"/>
</dbReference>
<protein>
    <recommendedName>
        <fullName evidence="3">Lipoprotein</fullName>
    </recommendedName>
</protein>
<proteinExistence type="predicted"/>
<name>A0ABY4HMD8_9FLAO</name>
<keyword evidence="2" id="KW-1185">Reference proteome</keyword>
<evidence type="ECO:0000313" key="2">
    <source>
        <dbReference type="Proteomes" id="UP000830454"/>
    </source>
</evidence>
<reference evidence="1" key="2">
    <citation type="submission" date="2022-04" db="EMBL/GenBank/DDBJ databases">
        <title>Complete Genome Sequence of Flavobacterium sediminilitoris YSM-43, Isolated from a Tidal Sediment.</title>
        <authorList>
            <person name="Lee P.A."/>
        </authorList>
    </citation>
    <scope>NUCLEOTIDE SEQUENCE</scope>
    <source>
        <strain evidence="1">YSM-43</strain>
    </source>
</reference>
<evidence type="ECO:0008006" key="3">
    <source>
        <dbReference type="Google" id="ProtNLM"/>
    </source>
</evidence>
<dbReference type="RefSeq" id="WP_246915453.1">
    <property type="nucleotide sequence ID" value="NZ_CP090145.1"/>
</dbReference>